<evidence type="ECO:0000313" key="1">
    <source>
        <dbReference type="EMBL" id="CAD1468391.1"/>
    </source>
</evidence>
<proteinExistence type="predicted"/>
<name>A0A6V7GTS4_9HYME</name>
<organism evidence="1 2">
    <name type="scientific">Heterotrigona itama</name>
    <dbReference type="NCBI Taxonomy" id="395501"/>
    <lineage>
        <taxon>Eukaryota</taxon>
        <taxon>Metazoa</taxon>
        <taxon>Ecdysozoa</taxon>
        <taxon>Arthropoda</taxon>
        <taxon>Hexapoda</taxon>
        <taxon>Insecta</taxon>
        <taxon>Pterygota</taxon>
        <taxon>Neoptera</taxon>
        <taxon>Endopterygota</taxon>
        <taxon>Hymenoptera</taxon>
        <taxon>Apocrita</taxon>
        <taxon>Aculeata</taxon>
        <taxon>Apoidea</taxon>
        <taxon>Anthophila</taxon>
        <taxon>Apidae</taxon>
        <taxon>Heterotrigona</taxon>
    </lineage>
</organism>
<gene>
    <name evidence="1" type="ORF">MHI_LOCUS40732</name>
</gene>
<dbReference type="Proteomes" id="UP000752696">
    <property type="component" value="Unassembled WGS sequence"/>
</dbReference>
<keyword evidence="2" id="KW-1185">Reference proteome</keyword>
<dbReference type="AlphaFoldDB" id="A0A6V7GTS4"/>
<accession>A0A6V7GTS4</accession>
<comment type="caution">
    <text evidence="1">The sequence shown here is derived from an EMBL/GenBank/DDBJ whole genome shotgun (WGS) entry which is preliminary data.</text>
</comment>
<feature type="non-terminal residue" evidence="1">
    <location>
        <position position="72"/>
    </location>
</feature>
<sequence>MFVITMRDNHGRYDVLDVDADYNLSSIRRHIYVKHINNFNDQFVSQVVPDVIEKKEKKNVSSDLLASAWLVY</sequence>
<protein>
    <submittedName>
        <fullName evidence="1">Uncharacterized protein</fullName>
    </submittedName>
</protein>
<reference evidence="1" key="1">
    <citation type="submission" date="2020-07" db="EMBL/GenBank/DDBJ databases">
        <authorList>
            <person name="Nazaruddin N."/>
        </authorList>
    </citation>
    <scope>NUCLEOTIDE SEQUENCE</scope>
</reference>
<dbReference type="EMBL" id="CAJDYZ010000496">
    <property type="protein sequence ID" value="CAD1468391.1"/>
    <property type="molecule type" value="Genomic_DNA"/>
</dbReference>
<evidence type="ECO:0000313" key="2">
    <source>
        <dbReference type="Proteomes" id="UP000752696"/>
    </source>
</evidence>